<dbReference type="InterPro" id="IPR050164">
    <property type="entry name" value="Peptidase_C19"/>
</dbReference>
<dbReference type="GO" id="GO:0008270">
    <property type="term" value="F:zinc ion binding"/>
    <property type="evidence" value="ECO:0007669"/>
    <property type="project" value="UniProtKB-KW"/>
</dbReference>
<feature type="region of interest" description="Disordered" evidence="5">
    <location>
        <begin position="169"/>
        <end position="203"/>
    </location>
</feature>
<feature type="compositionally biased region" description="Polar residues" evidence="5">
    <location>
        <begin position="528"/>
        <end position="543"/>
    </location>
</feature>
<dbReference type="AlphaFoldDB" id="A0A9Q1BHQ9"/>
<dbReference type="InterPro" id="IPR038765">
    <property type="entry name" value="Papain-like_cys_pep_sf"/>
</dbReference>
<gene>
    <name evidence="8" type="ORF">HOLleu_32157</name>
</gene>
<dbReference type="SUPFAM" id="SSF57850">
    <property type="entry name" value="RING/U-box"/>
    <property type="match status" value="1"/>
</dbReference>
<keyword evidence="2 4" id="KW-0863">Zinc-finger</keyword>
<dbReference type="PANTHER" id="PTHR24006:SF781">
    <property type="entry name" value="LD34905P"/>
    <property type="match status" value="1"/>
</dbReference>
<feature type="compositionally biased region" description="Polar residues" evidence="5">
    <location>
        <begin position="191"/>
        <end position="203"/>
    </location>
</feature>
<dbReference type="InterPro" id="IPR018200">
    <property type="entry name" value="USP_CS"/>
</dbReference>
<feature type="compositionally biased region" description="Polar residues" evidence="5">
    <location>
        <begin position="702"/>
        <end position="712"/>
    </location>
</feature>
<evidence type="ECO:0000313" key="8">
    <source>
        <dbReference type="EMBL" id="KAJ8027110.1"/>
    </source>
</evidence>
<dbReference type="PROSITE" id="PS00972">
    <property type="entry name" value="USP_1"/>
    <property type="match status" value="1"/>
</dbReference>
<dbReference type="Pfam" id="PF00443">
    <property type="entry name" value="UCH"/>
    <property type="match status" value="1"/>
</dbReference>
<feature type="region of interest" description="Disordered" evidence="5">
    <location>
        <begin position="1"/>
        <end position="38"/>
    </location>
</feature>
<feature type="compositionally biased region" description="Polar residues" evidence="5">
    <location>
        <begin position="679"/>
        <end position="695"/>
    </location>
</feature>
<name>A0A9Q1BHQ9_HOLLE</name>
<dbReference type="PROSITE" id="PS00973">
    <property type="entry name" value="USP_2"/>
    <property type="match status" value="1"/>
</dbReference>
<feature type="region of interest" description="Disordered" evidence="5">
    <location>
        <begin position="251"/>
        <end position="270"/>
    </location>
</feature>
<feature type="compositionally biased region" description="Basic and acidic residues" evidence="5">
    <location>
        <begin position="622"/>
        <end position="634"/>
    </location>
</feature>
<feature type="compositionally biased region" description="Acidic residues" evidence="5">
    <location>
        <begin position="256"/>
        <end position="268"/>
    </location>
</feature>
<dbReference type="Pfam" id="PF02148">
    <property type="entry name" value="zf-UBP"/>
    <property type="match status" value="1"/>
</dbReference>
<keyword evidence="1" id="KW-0479">Metal-binding</keyword>
<dbReference type="InterPro" id="IPR013083">
    <property type="entry name" value="Znf_RING/FYVE/PHD"/>
</dbReference>
<evidence type="ECO:0000256" key="3">
    <source>
        <dbReference type="ARBA" id="ARBA00022833"/>
    </source>
</evidence>
<evidence type="ECO:0000256" key="1">
    <source>
        <dbReference type="ARBA" id="ARBA00022723"/>
    </source>
</evidence>
<dbReference type="PANTHER" id="PTHR24006">
    <property type="entry name" value="UBIQUITIN CARBOXYL-TERMINAL HYDROLASE"/>
    <property type="match status" value="1"/>
</dbReference>
<feature type="compositionally biased region" description="Basic and acidic residues" evidence="5">
    <location>
        <begin position="654"/>
        <end position="678"/>
    </location>
</feature>
<organism evidence="8 9">
    <name type="scientific">Holothuria leucospilota</name>
    <name type="common">Black long sea cucumber</name>
    <name type="synonym">Mertensiothuria leucospilota</name>
    <dbReference type="NCBI Taxonomy" id="206669"/>
    <lineage>
        <taxon>Eukaryota</taxon>
        <taxon>Metazoa</taxon>
        <taxon>Echinodermata</taxon>
        <taxon>Eleutherozoa</taxon>
        <taxon>Echinozoa</taxon>
        <taxon>Holothuroidea</taxon>
        <taxon>Aspidochirotacea</taxon>
        <taxon>Aspidochirotida</taxon>
        <taxon>Holothuriidae</taxon>
        <taxon>Holothuria</taxon>
    </lineage>
</organism>
<dbReference type="Gene3D" id="3.90.70.10">
    <property type="entry name" value="Cysteine proteinases"/>
    <property type="match status" value="2"/>
</dbReference>
<dbReference type="InterPro" id="IPR001394">
    <property type="entry name" value="Peptidase_C19_UCH"/>
</dbReference>
<reference evidence="8" key="1">
    <citation type="submission" date="2021-10" db="EMBL/GenBank/DDBJ databases">
        <title>Tropical sea cucumber genome reveals ecological adaptation and Cuvierian tubules defense mechanism.</title>
        <authorList>
            <person name="Chen T."/>
        </authorList>
    </citation>
    <scope>NUCLEOTIDE SEQUENCE</scope>
    <source>
        <strain evidence="8">Nanhai2018</strain>
        <tissue evidence="8">Muscle</tissue>
    </source>
</reference>
<feature type="compositionally biased region" description="Basic and acidic residues" evidence="5">
    <location>
        <begin position="20"/>
        <end position="38"/>
    </location>
</feature>
<evidence type="ECO:0000256" key="2">
    <source>
        <dbReference type="ARBA" id="ARBA00022771"/>
    </source>
</evidence>
<feature type="compositionally biased region" description="Basic and acidic residues" evidence="5">
    <location>
        <begin position="577"/>
        <end position="596"/>
    </location>
</feature>
<comment type="caution">
    <text evidence="8">The sequence shown here is derived from an EMBL/GenBank/DDBJ whole genome shotgun (WGS) entry which is preliminary data.</text>
</comment>
<feature type="compositionally biased region" description="Polar residues" evidence="5">
    <location>
        <begin position="637"/>
        <end position="653"/>
    </location>
</feature>
<feature type="compositionally biased region" description="Basic and acidic residues" evidence="5">
    <location>
        <begin position="177"/>
        <end position="189"/>
    </location>
</feature>
<keyword evidence="3" id="KW-0862">Zinc</keyword>
<evidence type="ECO:0000256" key="5">
    <source>
        <dbReference type="SAM" id="MobiDB-lite"/>
    </source>
</evidence>
<accession>A0A9Q1BHQ9</accession>
<dbReference type="GO" id="GO:0005634">
    <property type="term" value="C:nucleus"/>
    <property type="evidence" value="ECO:0007669"/>
    <property type="project" value="TreeGrafter"/>
</dbReference>
<feature type="compositionally biased region" description="Basic and acidic residues" evidence="5">
    <location>
        <begin position="510"/>
        <end position="523"/>
    </location>
</feature>
<proteinExistence type="predicted"/>
<dbReference type="SUPFAM" id="SSF54001">
    <property type="entry name" value="Cysteine proteinases"/>
    <property type="match status" value="1"/>
</dbReference>
<evidence type="ECO:0000259" key="6">
    <source>
        <dbReference type="PROSITE" id="PS50235"/>
    </source>
</evidence>
<evidence type="ECO:0000256" key="4">
    <source>
        <dbReference type="PROSITE-ProRule" id="PRU00502"/>
    </source>
</evidence>
<feature type="region of interest" description="Disordered" evidence="5">
    <location>
        <begin position="426"/>
        <end position="731"/>
    </location>
</feature>
<feature type="domain" description="UBP-type" evidence="7">
    <location>
        <begin position="36"/>
        <end position="160"/>
    </location>
</feature>
<dbReference type="InterPro" id="IPR028889">
    <property type="entry name" value="USP"/>
</dbReference>
<keyword evidence="8" id="KW-0378">Hydrolase</keyword>
<dbReference type="GO" id="GO:0016579">
    <property type="term" value="P:protein deubiquitination"/>
    <property type="evidence" value="ECO:0007669"/>
    <property type="project" value="InterPro"/>
</dbReference>
<dbReference type="InterPro" id="IPR001607">
    <property type="entry name" value="Znf_UBP"/>
</dbReference>
<dbReference type="Proteomes" id="UP001152320">
    <property type="component" value="Chromosome 16"/>
</dbReference>
<dbReference type="PROSITE" id="PS50235">
    <property type="entry name" value="USP_3"/>
    <property type="match status" value="1"/>
</dbReference>
<keyword evidence="9" id="KW-1185">Reference proteome</keyword>
<dbReference type="Gene3D" id="3.30.40.10">
    <property type="entry name" value="Zinc/RING finger domain, C3HC4 (zinc finger)"/>
    <property type="match status" value="1"/>
</dbReference>
<feature type="compositionally biased region" description="Pro residues" evidence="5">
    <location>
        <begin position="721"/>
        <end position="731"/>
    </location>
</feature>
<evidence type="ECO:0000313" key="9">
    <source>
        <dbReference type="Proteomes" id="UP001152320"/>
    </source>
</evidence>
<dbReference type="GO" id="GO:0005829">
    <property type="term" value="C:cytosol"/>
    <property type="evidence" value="ECO:0007669"/>
    <property type="project" value="TreeGrafter"/>
</dbReference>
<dbReference type="PROSITE" id="PS50271">
    <property type="entry name" value="ZF_UBP"/>
    <property type="match status" value="1"/>
</dbReference>
<dbReference type="GO" id="GO:0004843">
    <property type="term" value="F:cysteine-type deubiquitinase activity"/>
    <property type="evidence" value="ECO:0007669"/>
    <property type="project" value="InterPro"/>
</dbReference>
<feature type="domain" description="USP" evidence="6">
    <location>
        <begin position="206"/>
        <end position="1042"/>
    </location>
</feature>
<dbReference type="EMBL" id="JAIZAY010000016">
    <property type="protein sequence ID" value="KAJ8027110.1"/>
    <property type="molecule type" value="Genomic_DNA"/>
</dbReference>
<protein>
    <submittedName>
        <fullName evidence="8">Ubiquitin carboxyl-terminal hydrolase 16</fullName>
    </submittedName>
</protein>
<sequence length="1043" mass="115025">MRVKEGGNTNLEMGKKKKNKVTDYHNTSDEETLKNKGCSHKDSSFNFQGVKKGLKNASNPLGTCQQCHSAVKKGTSEEDAGDSPFEPTVWICLQCGHQGCDRNSQEKHALTHYETPRSGSHALALSFATWQVWCYKCDDEVPSSDWKKFVECSDWLKKQLGVSKSDRLGFSSKKKGKEKDADKEEDRKQKSTPNPVEKNSASSKVKGLVNLGNTCFFNAVMQNLTQTHVLRSVLSEKWAVGKQVDIPLDTHLDLEAPNDEDKSEEDGEETSHLMITLPSMGSLTSALLGFLEDVNKESKNSSVNPRPLFSEVCQKAARFKGYQQQDSHELLRYLLDSMRNEQIKRIQEGILNTFNIKDKDKSKINKLDENTKKKIREYGLKGKMTFVDGVFGGYLISSVKCQVCNTVSEILEPFLDLSLPILEAKGSKKGSFSGRNPERPQTLAEQAKLAEQESDDLSSPGATAPSKMSKHQQQKAREKTRKEIKRKNKKSRSHSQSSEKGPEVAEEGESPSHSDNEDGKDPNDADSETSMMERNGSNQNDEGTATEDTLDSNNAIGNVAVETDSKSKVNATSEGGTGDKESSKEKTIEEKEDAKLKGGANQDSKFTEEESSIKGPLSSEGTVKESEEKDKVEELTSELSRLTINGSTSNLETQAREDVSKDADEEEKGHGDKKKVETETIQSNCAVDQDNSNTALREDGESTPTNVNSVSPAVQRKTKRPPPLIAPPPAPCITPTKSPPLSPLSPSIKAKATSPLGPRYHAKSQECSVQSCLSQFTSPEWLTGANKFGCENCTAKKGKDADGKSKTQYTDASKQLLIHHPPPILTLHLKRFQQVGYSLRKITRHIDFPLVLDLSPFCSESCQKFANKDGQVLYALYGIVEHSGRLQFGHYTSFIKVRQPSQNLYLHTLKIPRSLNLLQAANATCSKKTTGAEKKRHPKSMGNSVFTESLTNHAQPNGVLPTGEHVTELDSQGSQWGHVTPNHHGNTPENGISGASHFPMASGEKGAHPKGKWYYISDTHVSEATESKVLNAQAYLLFYERIL</sequence>
<evidence type="ECO:0000259" key="7">
    <source>
        <dbReference type="PROSITE" id="PS50271"/>
    </source>
</evidence>
<dbReference type="OrthoDB" id="2020758at2759"/>
<feature type="compositionally biased region" description="Basic residues" evidence="5">
    <location>
        <begin position="482"/>
        <end position="493"/>
    </location>
</feature>